<name>A0AAV4WL06_CAEEX</name>
<sequence>MPNSRTVKSGCFKIESPIFLMLMPCRIVVIPIFCPTNPHVKRRKIFPSAEMNANYLFLSRFSGATPMQIKQAKTKSLPRSPLVLLPIFHLPFPERERRWPVCV</sequence>
<evidence type="ECO:0000313" key="1">
    <source>
        <dbReference type="EMBL" id="GIY82095.1"/>
    </source>
</evidence>
<dbReference type="Proteomes" id="UP001054945">
    <property type="component" value="Unassembled WGS sequence"/>
</dbReference>
<keyword evidence="2" id="KW-1185">Reference proteome</keyword>
<proteinExistence type="predicted"/>
<organism evidence="1 2">
    <name type="scientific">Caerostris extrusa</name>
    <name type="common">Bark spider</name>
    <name type="synonym">Caerostris bankana</name>
    <dbReference type="NCBI Taxonomy" id="172846"/>
    <lineage>
        <taxon>Eukaryota</taxon>
        <taxon>Metazoa</taxon>
        <taxon>Ecdysozoa</taxon>
        <taxon>Arthropoda</taxon>
        <taxon>Chelicerata</taxon>
        <taxon>Arachnida</taxon>
        <taxon>Araneae</taxon>
        <taxon>Araneomorphae</taxon>
        <taxon>Entelegynae</taxon>
        <taxon>Araneoidea</taxon>
        <taxon>Araneidae</taxon>
        <taxon>Caerostris</taxon>
    </lineage>
</organism>
<evidence type="ECO:0000313" key="2">
    <source>
        <dbReference type="Proteomes" id="UP001054945"/>
    </source>
</evidence>
<dbReference type="AlphaFoldDB" id="A0AAV4WL06"/>
<reference evidence="1 2" key="1">
    <citation type="submission" date="2021-06" db="EMBL/GenBank/DDBJ databases">
        <title>Caerostris extrusa draft genome.</title>
        <authorList>
            <person name="Kono N."/>
            <person name="Arakawa K."/>
        </authorList>
    </citation>
    <scope>NUCLEOTIDE SEQUENCE [LARGE SCALE GENOMIC DNA]</scope>
</reference>
<comment type="caution">
    <text evidence="1">The sequence shown here is derived from an EMBL/GenBank/DDBJ whole genome shotgun (WGS) entry which is preliminary data.</text>
</comment>
<dbReference type="EMBL" id="BPLR01016209">
    <property type="protein sequence ID" value="GIY82095.1"/>
    <property type="molecule type" value="Genomic_DNA"/>
</dbReference>
<protein>
    <submittedName>
        <fullName evidence="1">Uncharacterized protein</fullName>
    </submittedName>
</protein>
<gene>
    <name evidence="1" type="ORF">CEXT_320521</name>
</gene>
<accession>A0AAV4WL06</accession>